<protein>
    <submittedName>
        <fullName evidence="2">Uncharacterized protein</fullName>
    </submittedName>
</protein>
<accession>A0ABT0C7J5</accession>
<evidence type="ECO:0000313" key="3">
    <source>
        <dbReference type="Proteomes" id="UP000830835"/>
    </source>
</evidence>
<dbReference type="EMBL" id="JAFIRA010000003">
    <property type="protein sequence ID" value="MCJ2541763.1"/>
    <property type="molecule type" value="Genomic_DNA"/>
</dbReference>
<dbReference type="Proteomes" id="UP000830835">
    <property type="component" value="Unassembled WGS sequence"/>
</dbReference>
<keyword evidence="3" id="KW-1185">Reference proteome</keyword>
<feature type="transmembrane region" description="Helical" evidence="1">
    <location>
        <begin position="59"/>
        <end position="89"/>
    </location>
</feature>
<reference evidence="2" key="1">
    <citation type="submission" date="2021-02" db="EMBL/GenBank/DDBJ databases">
        <title>The CRISPR/cas machinery reduction and long-range gene transfer in the hot spring cyanobacterium Synechococcus.</title>
        <authorList>
            <person name="Dvorak P."/>
            <person name="Jahodarova E."/>
            <person name="Hasler P."/>
            <person name="Poulickova A."/>
        </authorList>
    </citation>
    <scope>NUCLEOTIDE SEQUENCE</scope>
    <source>
        <strain evidence="2">Rupite</strain>
    </source>
</reference>
<keyword evidence="1" id="KW-1133">Transmembrane helix</keyword>
<sequence>MGRSMRDFRTQTQGNLRRLGPILQEIFEESKPRLREWDQRLTDWVRSRHLGVDPALPKVAIYVGIAIVVLVIPILTLAVLVALIAFLAIQIGQKWPRWQQPDPYRRTERRYLRSAAEDQEYQEYDDDPDLG</sequence>
<organism evidence="2 3">
    <name type="scientific">Thermostichus vulcanus str. 'Rupite'</name>
    <dbReference type="NCBI Taxonomy" id="2813851"/>
    <lineage>
        <taxon>Bacteria</taxon>
        <taxon>Bacillati</taxon>
        <taxon>Cyanobacteriota</taxon>
        <taxon>Cyanophyceae</taxon>
        <taxon>Thermostichales</taxon>
        <taxon>Thermostichaceae</taxon>
        <taxon>Thermostichus</taxon>
    </lineage>
</organism>
<comment type="caution">
    <text evidence="2">The sequence shown here is derived from an EMBL/GenBank/DDBJ whole genome shotgun (WGS) entry which is preliminary data.</text>
</comment>
<keyword evidence="1" id="KW-0472">Membrane</keyword>
<proteinExistence type="predicted"/>
<evidence type="ECO:0000313" key="2">
    <source>
        <dbReference type="EMBL" id="MCJ2541763.1"/>
    </source>
</evidence>
<evidence type="ECO:0000256" key="1">
    <source>
        <dbReference type="SAM" id="Phobius"/>
    </source>
</evidence>
<gene>
    <name evidence="2" type="ORF">JX360_02395</name>
</gene>
<dbReference type="RefSeq" id="WP_244348939.1">
    <property type="nucleotide sequence ID" value="NZ_JAFIRA010000003.1"/>
</dbReference>
<name>A0ABT0C7J5_THEVL</name>
<keyword evidence="1" id="KW-0812">Transmembrane</keyword>